<sequence length="76" mass="8917">MYMSSSDSIKWETASIRHERCTMELLQSLAQQPHLYPVSLRRSSHPDFPIGVRETLEHYWPLDSLQSFSQDHMPIS</sequence>
<proteinExistence type="predicted"/>
<evidence type="ECO:0000313" key="1">
    <source>
        <dbReference type="EMBL" id="KCW83356.1"/>
    </source>
</evidence>
<dbReference type="Gramene" id="KCW83356">
    <property type="protein sequence ID" value="KCW83356"/>
    <property type="gene ID" value="EUGRSUZ_B00291"/>
</dbReference>
<gene>
    <name evidence="1" type="ORF">EUGRSUZ_B00291</name>
</gene>
<dbReference type="EMBL" id="KK198754">
    <property type="protein sequence ID" value="KCW83356.1"/>
    <property type="molecule type" value="Genomic_DNA"/>
</dbReference>
<organism evidence="1">
    <name type="scientific">Eucalyptus grandis</name>
    <name type="common">Flooded gum</name>
    <dbReference type="NCBI Taxonomy" id="71139"/>
    <lineage>
        <taxon>Eukaryota</taxon>
        <taxon>Viridiplantae</taxon>
        <taxon>Streptophyta</taxon>
        <taxon>Embryophyta</taxon>
        <taxon>Tracheophyta</taxon>
        <taxon>Spermatophyta</taxon>
        <taxon>Magnoliopsida</taxon>
        <taxon>eudicotyledons</taxon>
        <taxon>Gunneridae</taxon>
        <taxon>Pentapetalae</taxon>
        <taxon>rosids</taxon>
        <taxon>malvids</taxon>
        <taxon>Myrtales</taxon>
        <taxon>Myrtaceae</taxon>
        <taxon>Myrtoideae</taxon>
        <taxon>Eucalypteae</taxon>
        <taxon>Eucalyptus</taxon>
    </lineage>
</organism>
<dbReference type="InParanoid" id="A0A059CYW1"/>
<accession>A0A059CYW1</accession>
<reference evidence="1" key="1">
    <citation type="submission" date="2013-07" db="EMBL/GenBank/DDBJ databases">
        <title>The genome of Eucalyptus grandis.</title>
        <authorList>
            <person name="Schmutz J."/>
            <person name="Hayes R."/>
            <person name="Myburg A."/>
            <person name="Tuskan G."/>
            <person name="Grattapaglia D."/>
            <person name="Rokhsar D.S."/>
        </authorList>
    </citation>
    <scope>NUCLEOTIDE SEQUENCE</scope>
    <source>
        <tissue evidence="1">Leaf extractions</tissue>
    </source>
</reference>
<dbReference type="AlphaFoldDB" id="A0A059CYW1"/>
<name>A0A059CYW1_EUCGR</name>
<protein>
    <submittedName>
        <fullName evidence="1">Uncharacterized protein</fullName>
    </submittedName>
</protein>